<evidence type="ECO:0000313" key="6">
    <source>
        <dbReference type="Proteomes" id="UP000494363"/>
    </source>
</evidence>
<dbReference type="InterPro" id="IPR008920">
    <property type="entry name" value="TF_FadR/GntR_C"/>
</dbReference>
<dbReference type="AlphaFoldDB" id="A0A6J5DEK9"/>
<proteinExistence type="predicted"/>
<dbReference type="SMART" id="SM00345">
    <property type="entry name" value="HTH_GNTR"/>
    <property type="match status" value="1"/>
</dbReference>
<dbReference type="SMART" id="SM00895">
    <property type="entry name" value="FCD"/>
    <property type="match status" value="1"/>
</dbReference>
<sequence>MGAGGVAGVRLTFIDKKRRALTRHFQTAQQYVLNTLRAEILSGLHPANTRLRQEEVAARLNVSTTPVREAFRDLRAEGLVSIGPNRGVVTRGLTAIDVDEIYELRMVLEPMLAQKACVRASAAQLDAAQACHRTMLATDSPEAWSMLNETFHEHLVACEADTRLFAMVGALFSVARPYVALAMHVRRDMMASNNDEHAALLAAYRARDEKVVYERTREHLKNTLAAVVRCVSGGTEGVTAVA</sequence>
<keyword evidence="3" id="KW-0804">Transcription</keyword>
<dbReference type="GO" id="GO:0003677">
    <property type="term" value="F:DNA binding"/>
    <property type="evidence" value="ECO:0007669"/>
    <property type="project" value="UniProtKB-KW"/>
</dbReference>
<dbReference type="EMBL" id="CADIKH010000006">
    <property type="protein sequence ID" value="CAB3751864.1"/>
    <property type="molecule type" value="Genomic_DNA"/>
</dbReference>
<dbReference type="SUPFAM" id="SSF48008">
    <property type="entry name" value="GntR ligand-binding domain-like"/>
    <property type="match status" value="1"/>
</dbReference>
<dbReference type="PANTHER" id="PTHR43537:SF24">
    <property type="entry name" value="GLUCONATE OPERON TRANSCRIPTIONAL REPRESSOR"/>
    <property type="match status" value="1"/>
</dbReference>
<evidence type="ECO:0000259" key="4">
    <source>
        <dbReference type="PROSITE" id="PS50949"/>
    </source>
</evidence>
<keyword evidence="6" id="KW-1185">Reference proteome</keyword>
<organism evidence="5 6">
    <name type="scientific">Paraburkholderia humisilvae</name>
    <dbReference type="NCBI Taxonomy" id="627669"/>
    <lineage>
        <taxon>Bacteria</taxon>
        <taxon>Pseudomonadati</taxon>
        <taxon>Pseudomonadota</taxon>
        <taxon>Betaproteobacteria</taxon>
        <taxon>Burkholderiales</taxon>
        <taxon>Burkholderiaceae</taxon>
        <taxon>Paraburkholderia</taxon>
    </lineage>
</organism>
<name>A0A6J5DEK9_9BURK</name>
<keyword evidence="1" id="KW-0805">Transcription regulation</keyword>
<feature type="domain" description="HTH gntR-type" evidence="4">
    <location>
        <begin position="26"/>
        <end position="93"/>
    </location>
</feature>
<dbReference type="InterPro" id="IPR011711">
    <property type="entry name" value="GntR_C"/>
</dbReference>
<dbReference type="Gene3D" id="1.20.120.530">
    <property type="entry name" value="GntR ligand-binding domain-like"/>
    <property type="match status" value="1"/>
</dbReference>
<reference evidence="5 6" key="1">
    <citation type="submission" date="2020-04" db="EMBL/GenBank/DDBJ databases">
        <authorList>
            <person name="De Canck E."/>
        </authorList>
    </citation>
    <scope>NUCLEOTIDE SEQUENCE [LARGE SCALE GENOMIC DNA]</scope>
    <source>
        <strain evidence="5 6">LMG 29542</strain>
    </source>
</reference>
<dbReference type="Gene3D" id="1.10.10.10">
    <property type="entry name" value="Winged helix-like DNA-binding domain superfamily/Winged helix DNA-binding domain"/>
    <property type="match status" value="1"/>
</dbReference>
<evidence type="ECO:0000313" key="5">
    <source>
        <dbReference type="EMBL" id="CAB3751864.1"/>
    </source>
</evidence>
<dbReference type="PANTHER" id="PTHR43537">
    <property type="entry name" value="TRANSCRIPTIONAL REGULATOR, GNTR FAMILY"/>
    <property type="match status" value="1"/>
</dbReference>
<dbReference type="GO" id="GO:0003700">
    <property type="term" value="F:DNA-binding transcription factor activity"/>
    <property type="evidence" value="ECO:0007669"/>
    <property type="project" value="InterPro"/>
</dbReference>
<dbReference type="Pfam" id="PF00392">
    <property type="entry name" value="GntR"/>
    <property type="match status" value="1"/>
</dbReference>
<dbReference type="PROSITE" id="PS50949">
    <property type="entry name" value="HTH_GNTR"/>
    <property type="match status" value="1"/>
</dbReference>
<accession>A0A6J5DEK9</accession>
<evidence type="ECO:0000256" key="3">
    <source>
        <dbReference type="ARBA" id="ARBA00023163"/>
    </source>
</evidence>
<dbReference type="SUPFAM" id="SSF46785">
    <property type="entry name" value="Winged helix' DNA-binding domain"/>
    <property type="match status" value="1"/>
</dbReference>
<evidence type="ECO:0000256" key="1">
    <source>
        <dbReference type="ARBA" id="ARBA00023015"/>
    </source>
</evidence>
<dbReference type="Proteomes" id="UP000494363">
    <property type="component" value="Unassembled WGS sequence"/>
</dbReference>
<dbReference type="InterPro" id="IPR036388">
    <property type="entry name" value="WH-like_DNA-bd_sf"/>
</dbReference>
<dbReference type="InterPro" id="IPR036390">
    <property type="entry name" value="WH_DNA-bd_sf"/>
</dbReference>
<dbReference type="InterPro" id="IPR000524">
    <property type="entry name" value="Tscrpt_reg_HTH_GntR"/>
</dbReference>
<protein>
    <submittedName>
        <fullName evidence="5">HTH-type transcriptional repressor GlaR</fullName>
    </submittedName>
</protein>
<dbReference type="CDD" id="cd07377">
    <property type="entry name" value="WHTH_GntR"/>
    <property type="match status" value="1"/>
</dbReference>
<dbReference type="Pfam" id="PF07729">
    <property type="entry name" value="FCD"/>
    <property type="match status" value="1"/>
</dbReference>
<gene>
    <name evidence="5" type="primary">glaR</name>
    <name evidence="5" type="ORF">LMG29542_01572</name>
</gene>
<evidence type="ECO:0000256" key="2">
    <source>
        <dbReference type="ARBA" id="ARBA00023125"/>
    </source>
</evidence>
<keyword evidence="2" id="KW-0238">DNA-binding</keyword>